<keyword evidence="2" id="KW-0223">Dioxygenase</keyword>
<keyword evidence="2" id="KW-0560">Oxidoreductase</keyword>
<dbReference type="EMBL" id="CP001736">
    <property type="protein sequence ID" value="ADB32599.1"/>
    <property type="molecule type" value="Genomic_DNA"/>
</dbReference>
<dbReference type="InterPro" id="IPR037523">
    <property type="entry name" value="VOC_core"/>
</dbReference>
<sequence length="167" mass="18622">MSFDSIPAGYTTITPWMISHDTNALMDYLTRAFDAEDCGRVVDDQGVIGHAEMRIGNAMVMMFDSRPDWPVTPAFLRLYVEDAAATHRQAVAAGGTSVTEVTELFWGDQVGRVRDPFGNLYWIQSRVAELTEAEMAERMTDPKYVAAMQYVQSADFTPSWNQAPGAR</sequence>
<dbReference type="KEGG" id="kfl:Kfla_3541"/>
<dbReference type="InterPro" id="IPR004360">
    <property type="entry name" value="Glyas_Fos-R_dOase_dom"/>
</dbReference>
<accession>D2PMP7</accession>
<dbReference type="Gene3D" id="3.30.720.120">
    <property type="match status" value="1"/>
</dbReference>
<dbReference type="STRING" id="479435.Kfla_3541"/>
<proteinExistence type="predicted"/>
<dbReference type="CDD" id="cd07246">
    <property type="entry name" value="VOC_like"/>
    <property type="match status" value="1"/>
</dbReference>
<dbReference type="RefSeq" id="WP_012921155.1">
    <property type="nucleotide sequence ID" value="NC_013729.1"/>
</dbReference>
<reference evidence="3" key="1">
    <citation type="submission" date="2009-09" db="EMBL/GenBank/DDBJ databases">
        <title>The complete genome of Kribbella flavida DSM 17836.</title>
        <authorList>
            <consortium name="US DOE Joint Genome Institute (JGI-PGF)"/>
            <person name="Lucas S."/>
            <person name="Copeland A."/>
            <person name="Lapidus A."/>
            <person name="Glavina del Rio T."/>
            <person name="Dalin E."/>
            <person name="Tice H."/>
            <person name="Bruce D."/>
            <person name="Goodwin L."/>
            <person name="Pitluck S."/>
            <person name="Kyrpides N."/>
            <person name="Mavromatis K."/>
            <person name="Ivanova N."/>
            <person name="Saunders E."/>
            <person name="Brettin T."/>
            <person name="Detter J.C."/>
            <person name="Han C."/>
            <person name="Larimer F."/>
            <person name="Land M."/>
            <person name="Hauser L."/>
            <person name="Markowitz V."/>
            <person name="Cheng J.-F."/>
            <person name="Hugenholtz P."/>
            <person name="Woyke T."/>
            <person name="Wu D."/>
            <person name="Pukall R."/>
            <person name="Klenk H.-P."/>
            <person name="Eisen J.A."/>
        </authorList>
    </citation>
    <scope>NUCLEOTIDE SEQUENCE [LARGE SCALE GENOMIC DNA]</scope>
    <source>
        <strain evidence="3">DSM 17836 / JCM 10339 / NBRC 14399</strain>
    </source>
</reference>
<dbReference type="OrthoDB" id="9795306at2"/>
<organism evidence="2 3">
    <name type="scientific">Kribbella flavida (strain DSM 17836 / JCM 10339 / NBRC 14399)</name>
    <dbReference type="NCBI Taxonomy" id="479435"/>
    <lineage>
        <taxon>Bacteria</taxon>
        <taxon>Bacillati</taxon>
        <taxon>Actinomycetota</taxon>
        <taxon>Actinomycetes</taxon>
        <taxon>Propionibacteriales</taxon>
        <taxon>Kribbellaceae</taxon>
        <taxon>Kribbella</taxon>
    </lineage>
</organism>
<feature type="domain" description="VOC" evidence="1">
    <location>
        <begin position="9"/>
        <end position="126"/>
    </location>
</feature>
<dbReference type="InterPro" id="IPR029068">
    <property type="entry name" value="Glyas_Bleomycin-R_OHBP_Dase"/>
</dbReference>
<dbReference type="AlphaFoldDB" id="D2PMP7"/>
<protein>
    <submittedName>
        <fullName evidence="2">Glyoxalase/bleomycin resistance protein/dioxygenase</fullName>
    </submittedName>
</protein>
<dbReference type="PANTHER" id="PTHR34109">
    <property type="entry name" value="BNAUNNG04460D PROTEIN-RELATED"/>
    <property type="match status" value="1"/>
</dbReference>
<dbReference type="SUPFAM" id="SSF54593">
    <property type="entry name" value="Glyoxalase/Bleomycin resistance protein/Dihydroxybiphenyl dioxygenase"/>
    <property type="match status" value="1"/>
</dbReference>
<dbReference type="PANTHER" id="PTHR34109:SF1">
    <property type="entry name" value="VOC DOMAIN-CONTAINING PROTEIN"/>
    <property type="match status" value="1"/>
</dbReference>
<dbReference type="eggNOG" id="COG2764">
    <property type="taxonomic scope" value="Bacteria"/>
</dbReference>
<dbReference type="PROSITE" id="PS51819">
    <property type="entry name" value="VOC"/>
    <property type="match status" value="1"/>
</dbReference>
<evidence type="ECO:0000313" key="2">
    <source>
        <dbReference type="EMBL" id="ADB32599.1"/>
    </source>
</evidence>
<reference evidence="2 3" key="2">
    <citation type="journal article" date="2010" name="Stand. Genomic Sci.">
        <title>Complete genome sequence of Kribbella flavida type strain (IFO 14399).</title>
        <authorList>
            <person name="Pukall R."/>
            <person name="Lapidus A."/>
            <person name="Glavina Del Rio T."/>
            <person name="Copeland A."/>
            <person name="Tice H."/>
            <person name="Cheng J.-F."/>
            <person name="Lucas S."/>
            <person name="Chen F."/>
            <person name="Nolan M."/>
            <person name="LaButti K."/>
            <person name="Pati A."/>
            <person name="Ivanova N."/>
            <person name="Mavrommatis K."/>
            <person name="Mikhailova N."/>
            <person name="Pitluck S."/>
            <person name="Bruce D."/>
            <person name="Goodwin L."/>
            <person name="Land M."/>
            <person name="Hauser L."/>
            <person name="Chang Y.-J."/>
            <person name="Jeffries C.D."/>
            <person name="Chen A."/>
            <person name="Palaniappan K."/>
            <person name="Chain P."/>
            <person name="Rohde M."/>
            <person name="Goeker M."/>
            <person name="Bristow J."/>
            <person name="Eisen J.A."/>
            <person name="Markowitz V."/>
            <person name="Hugenholtz P."/>
            <person name="Kyrpides N.C."/>
            <person name="Klenk H.-P."/>
            <person name="Brettin T."/>
        </authorList>
    </citation>
    <scope>NUCLEOTIDE SEQUENCE [LARGE SCALE GENOMIC DNA]</scope>
    <source>
        <strain evidence="3">DSM 17836 / JCM 10339 / NBRC 14399</strain>
    </source>
</reference>
<keyword evidence="3" id="KW-1185">Reference proteome</keyword>
<dbReference type="Pfam" id="PF00903">
    <property type="entry name" value="Glyoxalase"/>
    <property type="match status" value="1"/>
</dbReference>
<evidence type="ECO:0000259" key="1">
    <source>
        <dbReference type="PROSITE" id="PS51819"/>
    </source>
</evidence>
<dbReference type="Proteomes" id="UP000007967">
    <property type="component" value="Chromosome"/>
</dbReference>
<gene>
    <name evidence="2" type="ordered locus">Kfla_3541</name>
</gene>
<evidence type="ECO:0000313" key="3">
    <source>
        <dbReference type="Proteomes" id="UP000007967"/>
    </source>
</evidence>
<dbReference type="GO" id="GO:0051213">
    <property type="term" value="F:dioxygenase activity"/>
    <property type="evidence" value="ECO:0007669"/>
    <property type="project" value="UniProtKB-KW"/>
</dbReference>
<dbReference type="HOGENOM" id="CLU_046006_11_0_11"/>
<dbReference type="Gene3D" id="3.30.720.110">
    <property type="match status" value="1"/>
</dbReference>
<name>D2PMP7_KRIFD</name>